<reference evidence="2 3" key="1">
    <citation type="journal article" date="2015" name="Stand. Genomic Sci.">
        <title>Genomic Encyclopedia of Bacterial and Archaeal Type Strains, Phase III: the genomes of soil and plant-associated and newly described type strains.</title>
        <authorList>
            <person name="Whitman W.B."/>
            <person name="Woyke T."/>
            <person name="Klenk H.P."/>
            <person name="Zhou Y."/>
            <person name="Lilburn T.G."/>
            <person name="Beck B.J."/>
            <person name="De Vos P."/>
            <person name="Vandamme P."/>
            <person name="Eisen J.A."/>
            <person name="Garrity G."/>
            <person name="Hugenholtz P."/>
            <person name="Kyrpides N.C."/>
        </authorList>
    </citation>
    <scope>NUCLEOTIDE SEQUENCE [LARGE SCALE GENOMIC DNA]</scope>
    <source>
        <strain evidence="2 3">CGMCC 1.6858</strain>
    </source>
</reference>
<evidence type="ECO:0000256" key="1">
    <source>
        <dbReference type="SAM" id="MobiDB-lite"/>
    </source>
</evidence>
<comment type="caution">
    <text evidence="2">The sequence shown here is derived from an EMBL/GenBank/DDBJ whole genome shotgun (WGS) entry which is preliminary data.</text>
</comment>
<protein>
    <submittedName>
        <fullName evidence="2">Uncharacterized protein</fullName>
    </submittedName>
</protein>
<organism evidence="2 3">
    <name type="scientific">Pseudomonas duriflava</name>
    <dbReference type="NCBI Taxonomy" id="459528"/>
    <lineage>
        <taxon>Bacteria</taxon>
        <taxon>Pseudomonadati</taxon>
        <taxon>Pseudomonadota</taxon>
        <taxon>Gammaproteobacteria</taxon>
        <taxon>Pseudomonadales</taxon>
        <taxon>Pseudomonadaceae</taxon>
        <taxon>Pseudomonas</taxon>
    </lineage>
</organism>
<dbReference type="RefSeq" id="WP_145146080.1">
    <property type="nucleotide sequence ID" value="NZ_VLKY01000043.1"/>
</dbReference>
<accession>A0A562PKS6</accession>
<name>A0A562PKS6_9PSED</name>
<feature type="region of interest" description="Disordered" evidence="1">
    <location>
        <begin position="1"/>
        <end position="23"/>
    </location>
</feature>
<dbReference type="Proteomes" id="UP000316905">
    <property type="component" value="Unassembled WGS sequence"/>
</dbReference>
<evidence type="ECO:0000313" key="3">
    <source>
        <dbReference type="Proteomes" id="UP000316905"/>
    </source>
</evidence>
<proteinExistence type="predicted"/>
<evidence type="ECO:0000313" key="2">
    <source>
        <dbReference type="EMBL" id="TWI45034.1"/>
    </source>
</evidence>
<dbReference type="AlphaFoldDB" id="A0A562PKS6"/>
<keyword evidence="3" id="KW-1185">Reference proteome</keyword>
<dbReference type="EMBL" id="VLKY01000043">
    <property type="protein sequence ID" value="TWI45034.1"/>
    <property type="molecule type" value="Genomic_DNA"/>
</dbReference>
<gene>
    <name evidence="2" type="ORF">IQ22_04673</name>
</gene>
<sequence>MQTGNKSLPESARHAKRGPKARSGLGQQELVLAYELRLKAAPGRILHSALALMLIDSAG</sequence>